<dbReference type="InParanoid" id="Q38DA0"/>
<dbReference type="Proteomes" id="UP000008524">
    <property type="component" value="Chromosome 9"/>
</dbReference>
<evidence type="ECO:0000313" key="2">
    <source>
        <dbReference type="Proteomes" id="UP000008524"/>
    </source>
</evidence>
<name>Q38DA0_TRYB2</name>
<protein>
    <submittedName>
        <fullName evidence="1">Uncharacterized protein</fullName>
    </submittedName>
</protein>
<evidence type="ECO:0000313" key="1">
    <source>
        <dbReference type="EMBL" id="EAN77220.1"/>
    </source>
</evidence>
<dbReference type="RefSeq" id="XP_827550.1">
    <property type="nucleotide sequence ID" value="XM_822457.1"/>
</dbReference>
<proteinExistence type="predicted"/>
<keyword evidence="2" id="KW-1185">Reference proteome</keyword>
<reference evidence="1 2" key="2">
    <citation type="journal article" date="2005" name="Science">
        <title>The genome of the African trypanosome Trypanosoma brucei.</title>
        <authorList>
            <person name="Berriman M."/>
            <person name="Ghedin E."/>
            <person name="Hertz-Fowler C."/>
            <person name="Blandin G."/>
            <person name="Renauld H."/>
            <person name="Bartholomeu D.C."/>
            <person name="Lennard N.J."/>
            <person name="Caler E."/>
            <person name="Hamlin N.E."/>
            <person name="Haas B."/>
            <person name="Bohme U."/>
            <person name="Hannick L."/>
            <person name="Aslett M.A."/>
            <person name="Shallom J."/>
            <person name="Marcello L."/>
            <person name="Hou L."/>
            <person name="Wickstead B."/>
            <person name="Alsmark U.C."/>
            <person name="Arrowsmith C."/>
            <person name="Atkin R.J."/>
            <person name="Barron A.J."/>
            <person name="Bringaud F."/>
            <person name="Brooks K."/>
            <person name="Carrington M."/>
            <person name="Cherevach I."/>
            <person name="Chillingworth T.J."/>
            <person name="Churcher C."/>
            <person name="Clark L.N."/>
            <person name="Corton C.H."/>
            <person name="Cronin A."/>
            <person name="Davies R.M."/>
            <person name="Doggett J."/>
            <person name="Djikeng A."/>
            <person name="Feldblyum T."/>
            <person name="Field M.C."/>
            <person name="Fraser A."/>
            <person name="Goodhead I."/>
            <person name="Hance Z."/>
            <person name="Harper D."/>
            <person name="Harris B.R."/>
            <person name="Hauser H."/>
            <person name="Hostetler J."/>
            <person name="Ivens A."/>
            <person name="Jagels K."/>
            <person name="Johnson D."/>
            <person name="Johnson J."/>
            <person name="Jones K."/>
            <person name="Kerhornou A.X."/>
            <person name="Koo H."/>
            <person name="Larke N."/>
            <person name="Landfear S."/>
            <person name="Larkin C."/>
            <person name="Leech V."/>
            <person name="Line A."/>
            <person name="Lord A."/>
            <person name="Macleod A."/>
            <person name="Mooney P.J."/>
            <person name="Moule S."/>
            <person name="Martin D.M."/>
            <person name="Morgan G.W."/>
            <person name="Mungall K."/>
            <person name="Norbertczak H."/>
            <person name="Ormond D."/>
            <person name="Pai G."/>
            <person name="Peacock C.S."/>
            <person name="Peterson J."/>
            <person name="Quail M.A."/>
            <person name="Rabbinowitsch E."/>
            <person name="Rajandream M.A."/>
            <person name="Reitter C."/>
            <person name="Salzberg S.L."/>
            <person name="Sanders M."/>
            <person name="Schobel S."/>
            <person name="Sharp S."/>
            <person name="Simmonds M."/>
            <person name="Simpson A.J."/>
            <person name="Tallon L."/>
            <person name="Turner C.M."/>
            <person name="Tait A."/>
            <person name="Tivey A.R."/>
            <person name="Van Aken S."/>
            <person name="Walker D."/>
            <person name="Wanless D."/>
            <person name="Wang S."/>
            <person name="White B."/>
            <person name="White O."/>
            <person name="Whitehead S."/>
            <person name="Woodward J."/>
            <person name="Wortman J."/>
            <person name="Adams M.D."/>
            <person name="Embley T.M."/>
            <person name="Gull K."/>
            <person name="Ullu E."/>
            <person name="Barry J.D."/>
            <person name="Fairlamb A.H."/>
            <person name="Opperdoes F."/>
            <person name="Barrell B.G."/>
            <person name="Donelson J.E."/>
            <person name="Hall N."/>
            <person name="Fraser C.M."/>
            <person name="Melville S.E."/>
            <person name="El-Sayed N.M."/>
        </authorList>
    </citation>
    <scope>NUCLEOTIDE SEQUENCE [LARGE SCALE GENOMIC DNA]</scope>
    <source>
        <strain evidence="1 2">927/4 GUTat10.1</strain>
    </source>
</reference>
<reference evidence="1 2" key="1">
    <citation type="journal article" date="2005" name="Science">
        <title>Comparative genomics of trypanosomatid parasitic protozoa.</title>
        <authorList>
            <person name="El-Sayed N.M."/>
            <person name="Myler P.J."/>
            <person name="Blandin G."/>
            <person name="Berriman M."/>
            <person name="Crabtree J."/>
            <person name="Aggarwal G."/>
            <person name="Caler E."/>
            <person name="Renauld H."/>
            <person name="Worthey E.A."/>
            <person name="Hertz-Fowler C."/>
            <person name="Ghedin E."/>
            <person name="Peacock C."/>
            <person name="Bartholomeu D.C."/>
            <person name="Haas B.J."/>
            <person name="Tran A.N."/>
            <person name="Wortman J.R."/>
            <person name="Alsmark U.C."/>
            <person name="Angiuoli S."/>
            <person name="Anupama A."/>
            <person name="Badger J."/>
            <person name="Bringaud F."/>
            <person name="Cadag E."/>
            <person name="Carlton J.M."/>
            <person name="Cerqueira G.C."/>
            <person name="Creasy T."/>
            <person name="Delcher A.L."/>
            <person name="Djikeng A."/>
            <person name="Embley T.M."/>
            <person name="Hauser C."/>
            <person name="Ivens A.C."/>
            <person name="Kummerfeld S.K."/>
            <person name="Pereira-Leal J.B."/>
            <person name="Nilsson D."/>
            <person name="Peterson J."/>
            <person name="Salzberg S.L."/>
            <person name="Shallom J."/>
            <person name="Silva J.C."/>
            <person name="Sundaram J."/>
            <person name="Westenberger S."/>
            <person name="White O."/>
            <person name="Melville S.E."/>
            <person name="Donelson J.E."/>
            <person name="Andersson B."/>
            <person name="Stuart K.D."/>
            <person name="Hall N."/>
        </authorList>
    </citation>
    <scope>NUCLEOTIDE SEQUENCE [LARGE SCALE GENOMIC DNA]</scope>
    <source>
        <strain evidence="1 2">927/4 GUTat10.1</strain>
    </source>
</reference>
<dbReference type="EMBL" id="CM000207">
    <property type="protein sequence ID" value="EAN77220.1"/>
    <property type="molecule type" value="Genomic_DNA"/>
</dbReference>
<sequence length="102" mass="12015">MLPYLDLIIYFEINTGRAHQAFISKECSQKKLVTINVRLYQKQCLSNPKVWYDLDKLPPLRYAEFVSHIPWGMDQAVMKLRRFQNPPPKGKCYGCSLFLCKM</sequence>
<dbReference type="KEGG" id="tbr:Tb09.v1.0690"/>
<dbReference type="PaxDb" id="5691-EAN77220"/>
<dbReference type="AlphaFoldDB" id="Q38DA0"/>
<organism evidence="1 2">
    <name type="scientific">Trypanosoma brucei brucei (strain 927/4 GUTat10.1)</name>
    <dbReference type="NCBI Taxonomy" id="185431"/>
    <lineage>
        <taxon>Eukaryota</taxon>
        <taxon>Discoba</taxon>
        <taxon>Euglenozoa</taxon>
        <taxon>Kinetoplastea</taxon>
        <taxon>Metakinetoplastina</taxon>
        <taxon>Trypanosomatida</taxon>
        <taxon>Trypanosomatidae</taxon>
        <taxon>Trypanosoma</taxon>
    </lineage>
</organism>
<accession>Q38DA0</accession>
<dbReference type="GeneID" id="3661058"/>
<gene>
    <name evidence="1" type="ORF">Tb09.v1.0690</name>
</gene>